<dbReference type="PANTHER" id="PTHR35205:SF1">
    <property type="entry name" value="ZU5 DOMAIN-CONTAINING PROTEIN"/>
    <property type="match status" value="1"/>
</dbReference>
<evidence type="ECO:0000313" key="3">
    <source>
        <dbReference type="Proteomes" id="UP001458415"/>
    </source>
</evidence>
<reference evidence="2 3" key="1">
    <citation type="submission" date="2024-06" db="EMBL/GenBank/DDBJ databases">
        <title>The Natural Products Discovery Center: Release of the First 8490 Sequenced Strains for Exploring Actinobacteria Biosynthetic Diversity.</title>
        <authorList>
            <person name="Kalkreuter E."/>
            <person name="Kautsar S.A."/>
            <person name="Yang D."/>
            <person name="Bader C.D."/>
            <person name="Teijaro C.N."/>
            <person name="Fluegel L."/>
            <person name="Davis C.M."/>
            <person name="Simpson J.R."/>
            <person name="Lauterbach L."/>
            <person name="Steele A.D."/>
            <person name="Gui C."/>
            <person name="Meng S."/>
            <person name="Li G."/>
            <person name="Viehrig K."/>
            <person name="Ye F."/>
            <person name="Su P."/>
            <person name="Kiefer A.F."/>
            <person name="Nichols A."/>
            <person name="Cepeda A.J."/>
            <person name="Yan W."/>
            <person name="Fan B."/>
            <person name="Jiang Y."/>
            <person name="Adhikari A."/>
            <person name="Zheng C.-J."/>
            <person name="Schuster L."/>
            <person name="Cowan T.M."/>
            <person name="Smanski M.J."/>
            <person name="Chevrette M.G."/>
            <person name="De Carvalho L.P.S."/>
            <person name="Shen B."/>
        </authorList>
    </citation>
    <scope>NUCLEOTIDE SEQUENCE [LARGE SCALE GENOMIC DNA]</scope>
    <source>
        <strain evidence="2 3">NPDC000634</strain>
    </source>
</reference>
<sequence>MTSAPLGFSGAGQIINLGTNNGVMSSTVTTIVLPAEALRSAADTTAEEVVYLDQPPTRRFTGRQHELAAIREVLSAQRAGPGVSAVVVHGLGGVGKSTLARQYTQTFRETYDLVWWIDASSPGKIEEALAGIARLLSPVWAGTAQQPELTSWALAWLQRHTKWLLVYDNVEDPALLRPFLGSLGGGHHLITSRLADDWDDLGAAEGALLPLGVLPQGEAADLLWSWVSEWDPSDESRWETGQLARELDGLPLALDQAGAYLRRTRTTVAAYRGRLGLHLSRTAAGRDPQQTVARIWQVTLTAIAADDPSAVELLYALAWLNPDECPRDLVTRLAPDEIAADDALGVLHAYSMITFAWRDVRVHRLVQSVLRADAITAAQRAHQG</sequence>
<dbReference type="PANTHER" id="PTHR35205">
    <property type="entry name" value="NB-ARC AND TPR DOMAIN PROTEIN"/>
    <property type="match status" value="1"/>
</dbReference>
<gene>
    <name evidence="2" type="ORF">ABT317_08530</name>
</gene>
<accession>A0ABV1VYQ8</accession>
<dbReference type="InterPro" id="IPR041664">
    <property type="entry name" value="AAA_16"/>
</dbReference>
<comment type="caution">
    <text evidence="2">The sequence shown here is derived from an EMBL/GenBank/DDBJ whole genome shotgun (WGS) entry which is preliminary data.</text>
</comment>
<dbReference type="PRINTS" id="PR00364">
    <property type="entry name" value="DISEASERSIST"/>
</dbReference>
<organism evidence="2 3">
    <name type="scientific">Streptomyces carpinensis</name>
    <dbReference type="NCBI Taxonomy" id="66369"/>
    <lineage>
        <taxon>Bacteria</taxon>
        <taxon>Bacillati</taxon>
        <taxon>Actinomycetota</taxon>
        <taxon>Actinomycetes</taxon>
        <taxon>Kitasatosporales</taxon>
        <taxon>Streptomycetaceae</taxon>
        <taxon>Streptomyces</taxon>
    </lineage>
</organism>
<dbReference type="InterPro" id="IPR027417">
    <property type="entry name" value="P-loop_NTPase"/>
</dbReference>
<dbReference type="EMBL" id="JBEPCU010000090">
    <property type="protein sequence ID" value="MER6977067.1"/>
    <property type="molecule type" value="Genomic_DNA"/>
</dbReference>
<dbReference type="Pfam" id="PF13191">
    <property type="entry name" value="AAA_16"/>
    <property type="match status" value="1"/>
</dbReference>
<dbReference type="Gene3D" id="3.40.50.300">
    <property type="entry name" value="P-loop containing nucleotide triphosphate hydrolases"/>
    <property type="match status" value="1"/>
</dbReference>
<evidence type="ECO:0000259" key="1">
    <source>
        <dbReference type="Pfam" id="PF13191"/>
    </source>
</evidence>
<feature type="non-terminal residue" evidence="2">
    <location>
        <position position="384"/>
    </location>
</feature>
<protein>
    <submittedName>
        <fullName evidence="2">NB-ARC domain-containing protein</fullName>
    </submittedName>
</protein>
<keyword evidence="3" id="KW-1185">Reference proteome</keyword>
<dbReference type="SUPFAM" id="SSF52540">
    <property type="entry name" value="P-loop containing nucleoside triphosphate hydrolases"/>
    <property type="match status" value="1"/>
</dbReference>
<dbReference type="Proteomes" id="UP001458415">
    <property type="component" value="Unassembled WGS sequence"/>
</dbReference>
<proteinExistence type="predicted"/>
<evidence type="ECO:0000313" key="2">
    <source>
        <dbReference type="EMBL" id="MER6977067.1"/>
    </source>
</evidence>
<feature type="domain" description="Orc1-like AAA ATPase" evidence="1">
    <location>
        <begin position="59"/>
        <end position="128"/>
    </location>
</feature>
<name>A0ABV1VYQ8_9ACTN</name>